<keyword evidence="1" id="KW-1133">Transmembrane helix</keyword>
<dbReference type="Pfam" id="PF07963">
    <property type="entry name" value="N_methyl"/>
    <property type="match status" value="1"/>
</dbReference>
<evidence type="ECO:0000256" key="1">
    <source>
        <dbReference type="SAM" id="Phobius"/>
    </source>
</evidence>
<dbReference type="InterPro" id="IPR045584">
    <property type="entry name" value="Pilin-like"/>
</dbReference>
<dbReference type="Proteomes" id="UP000634672">
    <property type="component" value="Unassembled WGS sequence"/>
</dbReference>
<dbReference type="InterPro" id="IPR040599">
    <property type="entry name" value="PilJ_C"/>
</dbReference>
<reference evidence="3 4" key="1">
    <citation type="submission" date="2020-08" db="EMBL/GenBank/DDBJ databases">
        <title>Genome public.</title>
        <authorList>
            <person name="Liu C."/>
            <person name="Sun Q."/>
        </authorList>
    </citation>
    <scope>NUCLEOTIDE SEQUENCE [LARGE SCALE GENOMIC DNA]</scope>
    <source>
        <strain evidence="3 4">NSJ-66</strain>
    </source>
</reference>
<evidence type="ECO:0000313" key="3">
    <source>
        <dbReference type="EMBL" id="MBC5708183.1"/>
    </source>
</evidence>
<comment type="caution">
    <text evidence="3">The sequence shown here is derived from an EMBL/GenBank/DDBJ whole genome shotgun (WGS) entry which is preliminary data.</text>
</comment>
<dbReference type="Pfam" id="PF18223">
    <property type="entry name" value="PilJ_C"/>
    <property type="match status" value="1"/>
</dbReference>
<keyword evidence="4" id="KW-1185">Reference proteome</keyword>
<evidence type="ECO:0000313" key="4">
    <source>
        <dbReference type="Proteomes" id="UP000634672"/>
    </source>
</evidence>
<dbReference type="NCBIfam" id="TIGR02532">
    <property type="entry name" value="IV_pilin_GFxxxE"/>
    <property type="match status" value="1"/>
</dbReference>
<organism evidence="3 4">
    <name type="scientific">Hungatella hominis</name>
    <dbReference type="NCBI Taxonomy" id="2763050"/>
    <lineage>
        <taxon>Bacteria</taxon>
        <taxon>Bacillati</taxon>
        <taxon>Bacillota</taxon>
        <taxon>Clostridia</taxon>
        <taxon>Lachnospirales</taxon>
        <taxon>Lachnospiraceae</taxon>
        <taxon>Hungatella</taxon>
    </lineage>
</organism>
<proteinExistence type="predicted"/>
<feature type="domain" description="Pilin PilJ C-terminal" evidence="2">
    <location>
        <begin position="146"/>
        <end position="223"/>
    </location>
</feature>
<keyword evidence="1" id="KW-0472">Membrane</keyword>
<accession>A0ABR7H500</accession>
<sequence>MRTDKMTEQRENKHIQGFTLAELLIVVAIIAVLVAVSVPVFIGKMNQTKNTVCEANRKILVRQMVLDRLEDSDYSEADAVAVMENSDAYCPDGGKYSLEWDELYIKVTCDKHGSTSSGMDEDIKVSSNFIDDYRDFTIEYLKDHPTKNNDEIRKAFLEKYNGKWPTLIVDKKSYSIQPFYQGKDKTKPVEECVWLFARANGNADAGWSVPYVYNIVDGKWYGATKWDGSPGGSANISYEDTASLDEAIRNSKHSSGKNQWVEVTGYKESK</sequence>
<dbReference type="Gene3D" id="3.30.1690.20">
    <property type="match status" value="1"/>
</dbReference>
<name>A0ABR7H500_9FIRM</name>
<keyword evidence="1" id="KW-0812">Transmembrane</keyword>
<feature type="transmembrane region" description="Helical" evidence="1">
    <location>
        <begin position="20"/>
        <end position="42"/>
    </location>
</feature>
<dbReference type="RefSeq" id="WP_187021039.1">
    <property type="nucleotide sequence ID" value="NZ_JACOPB010000003.1"/>
</dbReference>
<dbReference type="EMBL" id="JACOPB010000003">
    <property type="protein sequence ID" value="MBC5708183.1"/>
    <property type="molecule type" value="Genomic_DNA"/>
</dbReference>
<evidence type="ECO:0000259" key="2">
    <source>
        <dbReference type="Pfam" id="PF18223"/>
    </source>
</evidence>
<dbReference type="InterPro" id="IPR012902">
    <property type="entry name" value="N_methyl_site"/>
</dbReference>
<dbReference type="SUPFAM" id="SSF54523">
    <property type="entry name" value="Pili subunits"/>
    <property type="match status" value="1"/>
</dbReference>
<protein>
    <submittedName>
        <fullName evidence="3">Prepilin-type N-terminal cleavage/methylation domain-containing protein</fullName>
    </submittedName>
</protein>
<gene>
    <name evidence="3" type="ORF">H8S75_09490</name>
</gene>